<dbReference type="GO" id="GO:0005971">
    <property type="term" value="C:ribonucleoside-diphosphate reductase complex"/>
    <property type="evidence" value="ECO:0007669"/>
    <property type="project" value="TreeGrafter"/>
</dbReference>
<dbReference type="GO" id="GO:0009263">
    <property type="term" value="P:deoxyribonucleotide biosynthetic process"/>
    <property type="evidence" value="ECO:0007669"/>
    <property type="project" value="UniProtKB-KW"/>
</dbReference>
<dbReference type="InterPro" id="IPR039718">
    <property type="entry name" value="Rrm1"/>
</dbReference>
<dbReference type="GO" id="GO:0005524">
    <property type="term" value="F:ATP binding"/>
    <property type="evidence" value="ECO:0007669"/>
    <property type="project" value="InterPro"/>
</dbReference>
<evidence type="ECO:0000259" key="8">
    <source>
        <dbReference type="Pfam" id="PF02867"/>
    </source>
</evidence>
<evidence type="ECO:0000256" key="1">
    <source>
        <dbReference type="ARBA" id="ARBA00010406"/>
    </source>
</evidence>
<dbReference type="AlphaFoldDB" id="A0A9W8JHA8"/>
<comment type="caution">
    <text evidence="9">The sequence shown here is derived from an EMBL/GenBank/DDBJ whole genome shotgun (WGS) entry which is preliminary data.</text>
</comment>
<evidence type="ECO:0000256" key="5">
    <source>
        <dbReference type="ARBA" id="ARBA00024942"/>
    </source>
</evidence>
<dbReference type="Pfam" id="PF00317">
    <property type="entry name" value="Ribonuc_red_lgN"/>
    <property type="match status" value="1"/>
</dbReference>
<dbReference type="InterPro" id="IPR000788">
    <property type="entry name" value="RNR_lg_C"/>
</dbReference>
<accession>A0A9W8JHA8</accession>
<dbReference type="SUPFAM" id="SSF51998">
    <property type="entry name" value="PFL-like glycyl radical enzymes"/>
    <property type="match status" value="1"/>
</dbReference>
<comment type="catalytic activity">
    <reaction evidence="6">
        <text>a 2'-deoxyribonucleoside 5'-diphosphate + [thioredoxin]-disulfide + H2O = a ribonucleoside 5'-diphosphate + [thioredoxin]-dithiol</text>
        <dbReference type="Rhea" id="RHEA:23252"/>
        <dbReference type="Rhea" id="RHEA-COMP:10698"/>
        <dbReference type="Rhea" id="RHEA-COMP:10700"/>
        <dbReference type="ChEBI" id="CHEBI:15377"/>
        <dbReference type="ChEBI" id="CHEBI:29950"/>
        <dbReference type="ChEBI" id="CHEBI:50058"/>
        <dbReference type="ChEBI" id="CHEBI:57930"/>
        <dbReference type="ChEBI" id="CHEBI:73316"/>
        <dbReference type="EC" id="1.17.4.1"/>
    </reaction>
</comment>
<evidence type="ECO:0000259" key="7">
    <source>
        <dbReference type="Pfam" id="PF00317"/>
    </source>
</evidence>
<dbReference type="Gene3D" id="3.20.70.20">
    <property type="match status" value="1"/>
</dbReference>
<evidence type="ECO:0000256" key="2">
    <source>
        <dbReference type="ARBA" id="ARBA00012274"/>
    </source>
</evidence>
<sequence length="558" mass="62748">MIEAEELLSDEFVDMVERNSDALDAMIVESRDNVFNYTALNAMQKNYLLHRESSVMERPQHMFLRAALSVHGPDTEAVKECYDNLSLLRFSFASTTLLNSGTSSAQLSSCFLLPAEEQLDDFIGNTVTKIIKISRNGGGIGLGLHYVPAKGTKIKGVKRSGLVPVLRMLDAAMGLIERKDTNLPSTLTVYLEPWHADVFDFVRMKTVKGSDGNRALSIFYALWINDLFMSRVENDEDWTLFCPSEVPQLVDLHGATFQTAYELFEQRGVGKKTIRARDLWKEIIRSQIECGGPSILFKDSVNRTSNDRHQGTITHSSPCAELMQYSSREETAVCTMASVLLPTFVKSDRTFDYQALESVVRHVVFSLNRAIHKTRYPVYSSDRAASSNRAIGIGIQGLADAFALMAVPFDSEGAFETNRRIAETIYYSALDESCNLTKTFGVYPAFKHSPADEGWLQYDYWNTLPEEGRYDWASLRRKVSMGMCNSHVTAYMPSCGTSRFTQCTESFEPFPSLIYTHQDSSGRFTMINKLLISYLCDVGMWNDAIKDQIIADEGTRSV</sequence>
<dbReference type="PRINTS" id="PR01183">
    <property type="entry name" value="RIBORDTASEM1"/>
</dbReference>
<name>A0A9W8JHA8_9AGAR</name>
<evidence type="ECO:0000313" key="10">
    <source>
        <dbReference type="Proteomes" id="UP001140091"/>
    </source>
</evidence>
<dbReference type="GO" id="GO:0004748">
    <property type="term" value="F:ribonucleoside-diphosphate reductase activity, thioredoxin disulfide as acceptor"/>
    <property type="evidence" value="ECO:0007669"/>
    <property type="project" value="UniProtKB-EC"/>
</dbReference>
<dbReference type="Pfam" id="PF02867">
    <property type="entry name" value="Ribonuc_red_lgC"/>
    <property type="match status" value="1"/>
</dbReference>
<dbReference type="InterPro" id="IPR013346">
    <property type="entry name" value="NrdE_NrdA_C"/>
</dbReference>
<comment type="similarity">
    <text evidence="1 6">Belongs to the ribonucleoside diphosphate reductase large chain family.</text>
</comment>
<dbReference type="SUPFAM" id="SSF48168">
    <property type="entry name" value="R1 subunit of ribonucleotide reductase, N-terminal domain"/>
    <property type="match status" value="1"/>
</dbReference>
<dbReference type="PANTHER" id="PTHR11573">
    <property type="entry name" value="RIBONUCLEOSIDE-DIPHOSPHATE REDUCTASE LARGE CHAIN"/>
    <property type="match status" value="1"/>
</dbReference>
<protein>
    <recommendedName>
        <fullName evidence="2 6">Ribonucleoside-diphosphate reductase</fullName>
        <ecNumber evidence="2 6">1.17.4.1</ecNumber>
    </recommendedName>
</protein>
<evidence type="ECO:0000313" key="9">
    <source>
        <dbReference type="EMBL" id="KAJ2930828.1"/>
    </source>
</evidence>
<dbReference type="NCBIfam" id="TIGR02506">
    <property type="entry name" value="NrdE_NrdA"/>
    <property type="match status" value="1"/>
</dbReference>
<evidence type="ECO:0000256" key="6">
    <source>
        <dbReference type="RuleBase" id="RU003410"/>
    </source>
</evidence>
<feature type="domain" description="Ribonucleotide reductase large subunit C-terminal" evidence="8">
    <location>
        <begin position="108"/>
        <end position="553"/>
    </location>
</feature>
<keyword evidence="10" id="KW-1185">Reference proteome</keyword>
<dbReference type="OrthoDB" id="3035814at2759"/>
<dbReference type="EC" id="1.17.4.1" evidence="2 6"/>
<dbReference type="EMBL" id="JANBPK010000819">
    <property type="protein sequence ID" value="KAJ2930828.1"/>
    <property type="molecule type" value="Genomic_DNA"/>
</dbReference>
<dbReference type="InterPro" id="IPR013509">
    <property type="entry name" value="RNR_lsu_N"/>
</dbReference>
<reference evidence="9" key="1">
    <citation type="submission" date="2022-06" db="EMBL/GenBank/DDBJ databases">
        <title>Genome Sequence of Candolleomyces eurysporus.</title>
        <authorList>
            <person name="Buettner E."/>
        </authorList>
    </citation>
    <scope>NUCLEOTIDE SEQUENCE</scope>
    <source>
        <strain evidence="9">VTCC 930004</strain>
    </source>
</reference>
<keyword evidence="3 6" id="KW-0560">Oxidoreductase</keyword>
<comment type="function">
    <text evidence="5 6">Provides the precursors necessary for DNA synthesis. Catalyzes the biosynthesis of deoxyribonucleotides from the corresponding ribonucleotides.</text>
</comment>
<organism evidence="9 10">
    <name type="scientific">Candolleomyces eurysporus</name>
    <dbReference type="NCBI Taxonomy" id="2828524"/>
    <lineage>
        <taxon>Eukaryota</taxon>
        <taxon>Fungi</taxon>
        <taxon>Dikarya</taxon>
        <taxon>Basidiomycota</taxon>
        <taxon>Agaricomycotina</taxon>
        <taxon>Agaricomycetes</taxon>
        <taxon>Agaricomycetidae</taxon>
        <taxon>Agaricales</taxon>
        <taxon>Agaricineae</taxon>
        <taxon>Psathyrellaceae</taxon>
        <taxon>Candolleomyces</taxon>
    </lineage>
</organism>
<gene>
    <name evidence="9" type="ORF">H1R20_g6273</name>
</gene>
<dbReference type="Proteomes" id="UP001140091">
    <property type="component" value="Unassembled WGS sequence"/>
</dbReference>
<dbReference type="PANTHER" id="PTHR11573:SF6">
    <property type="entry name" value="RIBONUCLEOSIDE-DIPHOSPHATE REDUCTASE LARGE SUBUNIT"/>
    <property type="match status" value="1"/>
</dbReference>
<keyword evidence="4 6" id="KW-0215">Deoxyribonucleotide synthesis</keyword>
<feature type="domain" description="Ribonucleotide reductase large subunit N-terminal" evidence="7">
    <location>
        <begin position="35"/>
        <end position="104"/>
    </location>
</feature>
<feature type="non-terminal residue" evidence="9">
    <location>
        <position position="1"/>
    </location>
</feature>
<evidence type="ECO:0000256" key="4">
    <source>
        <dbReference type="ARBA" id="ARBA00023116"/>
    </source>
</evidence>
<dbReference type="InterPro" id="IPR008926">
    <property type="entry name" value="RNR_R1-su_N"/>
</dbReference>
<evidence type="ECO:0000256" key="3">
    <source>
        <dbReference type="ARBA" id="ARBA00023002"/>
    </source>
</evidence>
<proteinExistence type="inferred from homology"/>